<protein>
    <submittedName>
        <fullName evidence="1">Uncharacterized protein</fullName>
    </submittedName>
</protein>
<proteinExistence type="predicted"/>
<comment type="caution">
    <text evidence="1">The sequence shown here is derived from an EMBL/GenBank/DDBJ whole genome shotgun (WGS) entry which is preliminary data.</text>
</comment>
<evidence type="ECO:0000313" key="1">
    <source>
        <dbReference type="EMBL" id="KRR14677.1"/>
    </source>
</evidence>
<organism evidence="1 2">
    <name type="scientific">Bradyrhizobium jicamae</name>
    <dbReference type="NCBI Taxonomy" id="280332"/>
    <lineage>
        <taxon>Bacteria</taxon>
        <taxon>Pseudomonadati</taxon>
        <taxon>Pseudomonadota</taxon>
        <taxon>Alphaproteobacteria</taxon>
        <taxon>Hyphomicrobiales</taxon>
        <taxon>Nitrobacteraceae</taxon>
        <taxon>Bradyrhizobium</taxon>
    </lineage>
</organism>
<keyword evidence="2" id="KW-1185">Reference proteome</keyword>
<dbReference type="AlphaFoldDB" id="A0A0R3M9L9"/>
<dbReference type="Proteomes" id="UP000050863">
    <property type="component" value="Unassembled WGS sequence"/>
</dbReference>
<evidence type="ECO:0000313" key="2">
    <source>
        <dbReference type="Proteomes" id="UP000050863"/>
    </source>
</evidence>
<gene>
    <name evidence="1" type="ORF">CQ12_11175</name>
</gene>
<dbReference type="EMBL" id="LLXZ01000012">
    <property type="protein sequence ID" value="KRR14677.1"/>
    <property type="molecule type" value="Genomic_DNA"/>
</dbReference>
<accession>A0A0R3M9L9</accession>
<sequence length="67" mass="7491">MKKKRNRSRPVLTLQERLGQVALRARKEAADLPPGQERDRLIEIAMANEAAASIDRWLSSPGLQGPK</sequence>
<dbReference type="RefSeq" id="WP_057833871.1">
    <property type="nucleotide sequence ID" value="NZ_LLXZ01000012.1"/>
</dbReference>
<name>A0A0R3M9L9_9BRAD</name>
<reference evidence="1 2" key="1">
    <citation type="submission" date="2014-03" db="EMBL/GenBank/DDBJ databases">
        <title>Bradyrhizobium valentinum sp. nov., isolated from effective nodules of Lupinus mariae-josephae, a lupine endemic of basic-lime soils in Eastern Spain.</title>
        <authorList>
            <person name="Duran D."/>
            <person name="Rey L."/>
            <person name="Navarro A."/>
            <person name="Busquets A."/>
            <person name="Imperial J."/>
            <person name="Ruiz-Argueso T."/>
        </authorList>
    </citation>
    <scope>NUCLEOTIDE SEQUENCE [LARGE SCALE GENOMIC DNA]</scope>
    <source>
        <strain evidence="1 2">PAC68</strain>
    </source>
</reference>
<dbReference type="OrthoDB" id="8243173at2"/>